<dbReference type="InterPro" id="IPR003362">
    <property type="entry name" value="Bact_transf"/>
</dbReference>
<dbReference type="Gene3D" id="3.40.50.720">
    <property type="entry name" value="NAD(P)-binding Rossmann-like Domain"/>
    <property type="match status" value="1"/>
</dbReference>
<evidence type="ECO:0000256" key="2">
    <source>
        <dbReference type="ARBA" id="ARBA00006464"/>
    </source>
</evidence>
<sequence>MIRGRERFLTQMYVITDFIVVQLAFLLAWLFRFIIFPEANAGALPFQTYFFWSIIYGFIAIMIGYVLGIYIPKRKKKFAFEMIKVFQIHVFSMFMLLSLLFLFKVVDLSRYLLIFYFIFNVLLVIFYRLFVKISLRTMRRKGFNKQFILVVGAGELGRKYYDNLMRNPEFGFQVIGFLDDFVKEFDCANKKYGNILGTIDQLPGILEDKLVDEVVIALPIRVHKKYREIVVACEKAGVRTSIIPDFYNILPATPHFDSLGDIPLINVRDVPLDDAQKRLFKRLFDIVFSICAILVTSPIMILIVLGIKITSPGPIIFRQERVGLNRRTFQMYKFRSMKHMPESESNTQWTTADDPRKTKFGAFLRKTSLDELPQFFNVLKGDMSVVGPRPERPYFVDQFKEDVPKYMIKHHVRPGITGWAQVCGLRGDTSIKDRIVHDIFYIENWTFLFDIKIILKTIVNGFINKNAY</sequence>
<evidence type="ECO:0000256" key="6">
    <source>
        <dbReference type="ARBA" id="ARBA00023136"/>
    </source>
</evidence>
<feature type="transmembrane region" description="Helical" evidence="7">
    <location>
        <begin position="49"/>
        <end position="71"/>
    </location>
</feature>
<keyword evidence="10" id="KW-1185">Reference proteome</keyword>
<keyword evidence="5 7" id="KW-1133">Transmembrane helix</keyword>
<dbReference type="RefSeq" id="WP_003333292.1">
    <property type="nucleotide sequence ID" value="NZ_AJLR01000152.1"/>
</dbReference>
<evidence type="ECO:0000313" key="10">
    <source>
        <dbReference type="Proteomes" id="UP000006315"/>
    </source>
</evidence>
<dbReference type="GO" id="GO:0016780">
    <property type="term" value="F:phosphotransferase activity, for other substituted phosphate groups"/>
    <property type="evidence" value="ECO:0007669"/>
    <property type="project" value="TreeGrafter"/>
</dbReference>
<dbReference type="InterPro" id="IPR017473">
    <property type="entry name" value="Undecaprenyl-P_gluc_Ptfrase"/>
</dbReference>
<accession>K6D3Z6</accession>
<feature type="transmembrane region" description="Helical" evidence="7">
    <location>
        <begin position="12"/>
        <end position="37"/>
    </location>
</feature>
<dbReference type="AlphaFoldDB" id="K6D3Z6"/>
<evidence type="ECO:0000313" key="9">
    <source>
        <dbReference type="EMBL" id="EKN62783.1"/>
    </source>
</evidence>
<keyword evidence="6 7" id="KW-0472">Membrane</keyword>
<name>K6D3Z6_SCHAZ</name>
<gene>
    <name evidence="9" type="ORF">BAZO_20238</name>
</gene>
<dbReference type="Proteomes" id="UP000006315">
    <property type="component" value="Unassembled WGS sequence"/>
</dbReference>
<dbReference type="NCBIfam" id="TIGR03025">
    <property type="entry name" value="EPS_sugtrans"/>
    <property type="match status" value="1"/>
</dbReference>
<evidence type="ECO:0000256" key="1">
    <source>
        <dbReference type="ARBA" id="ARBA00004141"/>
    </source>
</evidence>
<feature type="domain" description="Bacterial sugar transferase" evidence="8">
    <location>
        <begin position="281"/>
        <end position="460"/>
    </location>
</feature>
<dbReference type="EMBL" id="AJLR01000152">
    <property type="protein sequence ID" value="EKN62783.1"/>
    <property type="molecule type" value="Genomic_DNA"/>
</dbReference>
<dbReference type="PANTHER" id="PTHR30576:SF0">
    <property type="entry name" value="UNDECAPRENYL-PHOSPHATE N-ACETYLGALACTOSAMINYL 1-PHOSPHATE TRANSFERASE-RELATED"/>
    <property type="match status" value="1"/>
</dbReference>
<keyword evidence="4 7" id="KW-0812">Transmembrane</keyword>
<keyword evidence="3 9" id="KW-0808">Transferase</keyword>
<proteinExistence type="inferred from homology"/>
<dbReference type="Pfam" id="PF02397">
    <property type="entry name" value="Bac_transf"/>
    <property type="match status" value="1"/>
</dbReference>
<feature type="transmembrane region" description="Helical" evidence="7">
    <location>
        <begin position="111"/>
        <end position="131"/>
    </location>
</feature>
<evidence type="ECO:0000256" key="3">
    <source>
        <dbReference type="ARBA" id="ARBA00022679"/>
    </source>
</evidence>
<comment type="subcellular location">
    <subcellularLocation>
        <location evidence="1">Membrane</location>
        <topology evidence="1">Multi-pass membrane protein</topology>
    </subcellularLocation>
</comment>
<comment type="similarity">
    <text evidence="2">Belongs to the bacterial sugar transferase family.</text>
</comment>
<dbReference type="GO" id="GO:0016020">
    <property type="term" value="C:membrane"/>
    <property type="evidence" value="ECO:0007669"/>
    <property type="project" value="UniProtKB-SubCell"/>
</dbReference>
<organism evidence="9 10">
    <name type="scientific">Schinkia azotoformans LMG 9581</name>
    <dbReference type="NCBI Taxonomy" id="1131731"/>
    <lineage>
        <taxon>Bacteria</taxon>
        <taxon>Bacillati</taxon>
        <taxon>Bacillota</taxon>
        <taxon>Bacilli</taxon>
        <taxon>Bacillales</taxon>
        <taxon>Bacillaceae</taxon>
        <taxon>Calidifontibacillus/Schinkia group</taxon>
        <taxon>Schinkia</taxon>
    </lineage>
</organism>
<evidence type="ECO:0000256" key="5">
    <source>
        <dbReference type="ARBA" id="ARBA00022989"/>
    </source>
</evidence>
<dbReference type="Pfam" id="PF13727">
    <property type="entry name" value="CoA_binding_3"/>
    <property type="match status" value="1"/>
</dbReference>
<evidence type="ECO:0000256" key="4">
    <source>
        <dbReference type="ARBA" id="ARBA00022692"/>
    </source>
</evidence>
<feature type="transmembrane region" description="Helical" evidence="7">
    <location>
        <begin position="286"/>
        <end position="307"/>
    </location>
</feature>
<dbReference type="PATRIC" id="fig|1131731.3.peg.4128"/>
<dbReference type="NCBIfam" id="TIGR03023">
    <property type="entry name" value="WcaJ_sugtrans"/>
    <property type="match status" value="1"/>
</dbReference>
<protein>
    <submittedName>
        <fullName evidence="9">Undecaprenyl-phosphate glucose phosphotransferase</fullName>
    </submittedName>
</protein>
<dbReference type="InterPro" id="IPR017475">
    <property type="entry name" value="EPS_sugar_tfrase"/>
</dbReference>
<feature type="transmembrane region" description="Helical" evidence="7">
    <location>
        <begin position="83"/>
        <end position="105"/>
    </location>
</feature>
<reference evidence="9 10" key="1">
    <citation type="journal article" date="2012" name="Front. Microbiol.">
        <title>Redundancy and modularity in membrane-associated dissimilatory nitrate reduction in Bacillus.</title>
        <authorList>
            <person name="Heylen K."/>
            <person name="Keltjens J."/>
        </authorList>
    </citation>
    <scope>NUCLEOTIDE SEQUENCE [LARGE SCALE GENOMIC DNA]</scope>
    <source>
        <strain evidence="9 10">LMG 9581</strain>
    </source>
</reference>
<dbReference type="SUPFAM" id="SSF51735">
    <property type="entry name" value="NAD(P)-binding Rossmann-fold domains"/>
    <property type="match status" value="1"/>
</dbReference>
<dbReference type="STRING" id="1131731.BAZO_20238"/>
<evidence type="ECO:0000259" key="8">
    <source>
        <dbReference type="Pfam" id="PF02397"/>
    </source>
</evidence>
<dbReference type="PANTHER" id="PTHR30576">
    <property type="entry name" value="COLANIC BIOSYNTHESIS UDP-GLUCOSE LIPID CARRIER TRANSFERASE"/>
    <property type="match status" value="1"/>
</dbReference>
<dbReference type="InterPro" id="IPR036291">
    <property type="entry name" value="NAD(P)-bd_dom_sf"/>
</dbReference>
<comment type="caution">
    <text evidence="9">The sequence shown here is derived from an EMBL/GenBank/DDBJ whole genome shotgun (WGS) entry which is preliminary data.</text>
</comment>
<evidence type="ECO:0000256" key="7">
    <source>
        <dbReference type="SAM" id="Phobius"/>
    </source>
</evidence>